<proteinExistence type="predicted"/>
<dbReference type="Pfam" id="PF14289">
    <property type="entry name" value="DUF4369"/>
    <property type="match status" value="1"/>
</dbReference>
<dbReference type="PROSITE" id="PS51257">
    <property type="entry name" value="PROKAR_LIPOPROTEIN"/>
    <property type="match status" value="1"/>
</dbReference>
<protein>
    <submittedName>
        <fullName evidence="2">DUF4369 domain-containing protein</fullName>
    </submittedName>
</protein>
<keyword evidence="3" id="KW-1185">Reference proteome</keyword>
<evidence type="ECO:0000259" key="1">
    <source>
        <dbReference type="Pfam" id="PF14289"/>
    </source>
</evidence>
<evidence type="ECO:0000313" key="3">
    <source>
        <dbReference type="Proteomes" id="UP001206312"/>
    </source>
</evidence>
<dbReference type="RefSeq" id="WP_252741880.1">
    <property type="nucleotide sequence ID" value="NZ_JAMXIB010000009.1"/>
</dbReference>
<dbReference type="InterPro" id="IPR025380">
    <property type="entry name" value="DUF4369"/>
</dbReference>
<accession>A0ABT1AZM9</accession>
<organism evidence="2 3">
    <name type="scientific">Robiginitalea marina</name>
    <dbReference type="NCBI Taxonomy" id="2954105"/>
    <lineage>
        <taxon>Bacteria</taxon>
        <taxon>Pseudomonadati</taxon>
        <taxon>Bacteroidota</taxon>
        <taxon>Flavobacteriia</taxon>
        <taxon>Flavobacteriales</taxon>
        <taxon>Flavobacteriaceae</taxon>
        <taxon>Robiginitalea</taxon>
    </lineage>
</organism>
<sequence>MSKYFQLLGILWLLASCASDDPRAIMVVEGNIAGLKKGTLYLQHIPDSALINLDSVEINGDGKFSLQTRLSEPDVYYLYLKSADNNELDDRIPFFGEPGPVRINSRWNAFESEARIEAGEMQKKFEQFRENLSRFNLQELELAREMVALQLPRDSTLLDSLQRASERILKRRYLYAINFALNNRDSYMAPYIAWAEVPDANPKLLDSIYRALPPEIASSKYGKKLQGLLEKAP</sequence>
<feature type="domain" description="DUF4369" evidence="1">
    <location>
        <begin position="27"/>
        <end position="125"/>
    </location>
</feature>
<dbReference type="Proteomes" id="UP001206312">
    <property type="component" value="Unassembled WGS sequence"/>
</dbReference>
<reference evidence="2 3" key="1">
    <citation type="submission" date="2022-06" db="EMBL/GenBank/DDBJ databases">
        <authorList>
            <person name="Xuan X."/>
        </authorList>
    </citation>
    <scope>NUCLEOTIDE SEQUENCE [LARGE SCALE GENOMIC DNA]</scope>
    <source>
        <strain evidence="2 3">2V75</strain>
    </source>
</reference>
<gene>
    <name evidence="2" type="ORF">NG653_11620</name>
</gene>
<dbReference type="EMBL" id="JAMXIB010000009">
    <property type="protein sequence ID" value="MCO5725509.1"/>
    <property type="molecule type" value="Genomic_DNA"/>
</dbReference>
<name>A0ABT1AZM9_9FLAO</name>
<evidence type="ECO:0000313" key="2">
    <source>
        <dbReference type="EMBL" id="MCO5725509.1"/>
    </source>
</evidence>
<comment type="caution">
    <text evidence="2">The sequence shown here is derived from an EMBL/GenBank/DDBJ whole genome shotgun (WGS) entry which is preliminary data.</text>
</comment>